<evidence type="ECO:0000256" key="1">
    <source>
        <dbReference type="SAM" id="MobiDB-lite"/>
    </source>
</evidence>
<dbReference type="AlphaFoldDB" id="A0A4S4NFT5"/>
<evidence type="ECO:0000313" key="3">
    <source>
        <dbReference type="Proteomes" id="UP000306602"/>
    </source>
</evidence>
<dbReference type="Proteomes" id="UP000306602">
    <property type="component" value="Unassembled WGS sequence"/>
</dbReference>
<keyword evidence="3" id="KW-1185">Reference proteome</keyword>
<protein>
    <submittedName>
        <fullName evidence="2">Uncharacterized protein</fullName>
    </submittedName>
</protein>
<gene>
    <name evidence="2" type="ORF">E4Z66_02560</name>
</gene>
<feature type="region of interest" description="Disordered" evidence="1">
    <location>
        <begin position="108"/>
        <end position="127"/>
    </location>
</feature>
<dbReference type="RefSeq" id="WP_136461365.1">
    <property type="nucleotide sequence ID" value="NZ_SRKY01000001.1"/>
</dbReference>
<reference evidence="2 3" key="1">
    <citation type="submission" date="2019-04" db="EMBL/GenBank/DDBJ databases">
        <title>Shimia ponticola sp. nov., isolated from seawater.</title>
        <authorList>
            <person name="Kim Y.-O."/>
            <person name="Yoon J.-H."/>
        </authorList>
    </citation>
    <scope>NUCLEOTIDE SEQUENCE [LARGE SCALE GENOMIC DNA]</scope>
    <source>
        <strain evidence="2 3">MYP11</strain>
    </source>
</reference>
<sequence>MTDASPEKGATFTDMLSEIAGTLEECSHDAAYLENALGDWLKAGAQVETFPVVELQRLDLLQQVQHDLVSILSSPELIAGFHDPHVPVDVEAIVETPKLEQIKERLRRLTREEPSAPHVDHNRTSGHGVVDLF</sequence>
<feature type="compositionally biased region" description="Basic and acidic residues" evidence="1">
    <location>
        <begin position="108"/>
        <end position="123"/>
    </location>
</feature>
<organism evidence="2 3">
    <name type="scientific">Aliishimia ponticola</name>
    <dbReference type="NCBI Taxonomy" id="2499833"/>
    <lineage>
        <taxon>Bacteria</taxon>
        <taxon>Pseudomonadati</taxon>
        <taxon>Pseudomonadota</taxon>
        <taxon>Alphaproteobacteria</taxon>
        <taxon>Rhodobacterales</taxon>
        <taxon>Paracoccaceae</taxon>
        <taxon>Aliishimia</taxon>
    </lineage>
</organism>
<evidence type="ECO:0000313" key="2">
    <source>
        <dbReference type="EMBL" id="THH38472.1"/>
    </source>
</evidence>
<proteinExistence type="predicted"/>
<name>A0A4S4NFT5_9RHOB</name>
<accession>A0A4S4NFT5</accession>
<dbReference type="EMBL" id="SRKY01000001">
    <property type="protein sequence ID" value="THH38472.1"/>
    <property type="molecule type" value="Genomic_DNA"/>
</dbReference>
<comment type="caution">
    <text evidence="2">The sequence shown here is derived from an EMBL/GenBank/DDBJ whole genome shotgun (WGS) entry which is preliminary data.</text>
</comment>